<feature type="transmembrane region" description="Helical" evidence="8">
    <location>
        <begin position="28"/>
        <end position="47"/>
    </location>
</feature>
<evidence type="ECO:0000256" key="3">
    <source>
        <dbReference type="ARBA" id="ARBA00009205"/>
    </source>
</evidence>
<evidence type="ECO:0000256" key="4">
    <source>
        <dbReference type="ARBA" id="ARBA00022174"/>
    </source>
</evidence>
<dbReference type="Pfam" id="PF14926">
    <property type="entry name" value="CFAP300"/>
    <property type="match status" value="1"/>
</dbReference>
<keyword evidence="8" id="KW-0472">Membrane</keyword>
<dbReference type="AlphaFoldDB" id="A0A3B4FSV2"/>
<sequence length="234" mass="26846">TFRSMLGRISAQSFSFDHSFSPYSSEKFALIFFFFFCVCVCVCVCVADKPMVSVSVEPTPCTKVSMELFDPIYSCGILRPTGHVVKCFHDVYPDYDELRQMLRDEESEHYYVVGREERGEFLFSLFKHLCLGGELCQYEDTIDPYISTTKQIYKDLISVQKDPETKKIAVVSKVLKVCAFDESGRCFPGVREEEQTFAYLIVDPYKRHMTLFCHFYGVGNFTVPTHSPNSVSCV</sequence>
<protein>
    <recommendedName>
        <fullName evidence="4">Cilia- and flagella-associated protein 300</fullName>
    </recommendedName>
</protein>
<evidence type="ECO:0000256" key="2">
    <source>
        <dbReference type="ARBA" id="ARBA00004430"/>
    </source>
</evidence>
<comment type="subcellular location">
    <subcellularLocation>
        <location evidence="2">Cytoplasm</location>
        <location evidence="2">Cytoskeleton</location>
        <location evidence="2">Cilium axoneme</location>
    </subcellularLocation>
</comment>
<dbReference type="GO" id="GO:0005930">
    <property type="term" value="C:axoneme"/>
    <property type="evidence" value="ECO:0007669"/>
    <property type="project" value="UniProtKB-SubCell"/>
</dbReference>
<keyword evidence="8" id="KW-0812">Transmembrane</keyword>
<evidence type="ECO:0000256" key="8">
    <source>
        <dbReference type="SAM" id="Phobius"/>
    </source>
</evidence>
<name>A0A3B4FSV2_9CICH</name>
<dbReference type="GeneTree" id="ENSGT00510000047559"/>
<evidence type="ECO:0000256" key="5">
    <source>
        <dbReference type="ARBA" id="ARBA00022490"/>
    </source>
</evidence>
<evidence type="ECO:0000256" key="1">
    <source>
        <dbReference type="ARBA" id="ARBA00002404"/>
    </source>
</evidence>
<keyword evidence="7" id="KW-0966">Cell projection</keyword>
<accession>A0A3B4FSV2</accession>
<evidence type="ECO:0000256" key="6">
    <source>
        <dbReference type="ARBA" id="ARBA00023212"/>
    </source>
</evidence>
<comment type="function">
    <text evidence="1">Cilium- and flagellum-specific protein that plays a role in axonemal structure organization and motility. May play a role in outer and inner dynein arm assembly.</text>
</comment>
<dbReference type="PANTHER" id="PTHR31078:SF1">
    <property type="entry name" value="CILIA- AND FLAGELLA-ASSOCIATED PROTEIN 300"/>
    <property type="match status" value="1"/>
</dbReference>
<comment type="similarity">
    <text evidence="3">Belongs to the CFAP300 family.</text>
</comment>
<evidence type="ECO:0000313" key="9">
    <source>
        <dbReference type="Ensembl" id="ENSPNYP00000013710.1"/>
    </source>
</evidence>
<proteinExistence type="inferred from homology"/>
<organism evidence="9">
    <name type="scientific">Pundamilia nyererei</name>
    <dbReference type="NCBI Taxonomy" id="303518"/>
    <lineage>
        <taxon>Eukaryota</taxon>
        <taxon>Metazoa</taxon>
        <taxon>Chordata</taxon>
        <taxon>Craniata</taxon>
        <taxon>Vertebrata</taxon>
        <taxon>Euteleostomi</taxon>
        <taxon>Actinopterygii</taxon>
        <taxon>Neopterygii</taxon>
        <taxon>Teleostei</taxon>
        <taxon>Neoteleostei</taxon>
        <taxon>Acanthomorphata</taxon>
        <taxon>Ovalentaria</taxon>
        <taxon>Cichlomorphae</taxon>
        <taxon>Cichliformes</taxon>
        <taxon>Cichlidae</taxon>
        <taxon>African cichlids</taxon>
        <taxon>Pseudocrenilabrinae</taxon>
        <taxon>Haplochromini</taxon>
        <taxon>Pundamilia</taxon>
    </lineage>
</organism>
<dbReference type="Ensembl" id="ENSPNYT00000014050.1">
    <property type="protein sequence ID" value="ENSPNYP00000013710.1"/>
    <property type="gene ID" value="ENSPNYG00000010375.1"/>
</dbReference>
<evidence type="ECO:0000256" key="7">
    <source>
        <dbReference type="ARBA" id="ARBA00023273"/>
    </source>
</evidence>
<keyword evidence="5" id="KW-0963">Cytoplasm</keyword>
<keyword evidence="8" id="KW-1133">Transmembrane helix</keyword>
<dbReference type="InterPro" id="IPR029416">
    <property type="entry name" value="CFAP300"/>
</dbReference>
<dbReference type="PANTHER" id="PTHR31078">
    <property type="entry name" value="CILIA- AND FLAGELLA-ASSOCIATED PROTEIN 300"/>
    <property type="match status" value="1"/>
</dbReference>
<keyword evidence="6" id="KW-0206">Cytoskeleton</keyword>
<reference evidence="9" key="1">
    <citation type="submission" date="2023-09" db="UniProtKB">
        <authorList>
            <consortium name="Ensembl"/>
        </authorList>
    </citation>
    <scope>IDENTIFICATION</scope>
</reference>